<dbReference type="Proteomes" id="UP000029629">
    <property type="component" value="Unassembled WGS sequence"/>
</dbReference>
<keyword evidence="7" id="KW-0963">Cytoplasm</keyword>
<keyword evidence="2 7" id="KW-0820">tRNA-binding</keyword>
<evidence type="ECO:0000256" key="3">
    <source>
        <dbReference type="ARBA" id="ARBA00022801"/>
    </source>
</evidence>
<evidence type="ECO:0000256" key="6">
    <source>
        <dbReference type="ARBA" id="ARBA00050038"/>
    </source>
</evidence>
<dbReference type="Pfam" id="PF01195">
    <property type="entry name" value="Pept_tRNA_hydro"/>
    <property type="match status" value="1"/>
</dbReference>
<evidence type="ECO:0000313" key="10">
    <source>
        <dbReference type="EMBL" id="KGF31529.1"/>
    </source>
</evidence>
<dbReference type="eggNOG" id="COG0193">
    <property type="taxonomic scope" value="Bacteria"/>
</dbReference>
<evidence type="ECO:0000256" key="8">
    <source>
        <dbReference type="RuleBase" id="RU000673"/>
    </source>
</evidence>
<dbReference type="HAMAP" id="MF_00083">
    <property type="entry name" value="Pept_tRNA_hydro_bact"/>
    <property type="match status" value="1"/>
</dbReference>
<dbReference type="CDD" id="cd00462">
    <property type="entry name" value="PTH"/>
    <property type="match status" value="1"/>
</dbReference>
<dbReference type="NCBIfam" id="TIGR00447">
    <property type="entry name" value="pth"/>
    <property type="match status" value="1"/>
</dbReference>
<feature type="binding site" evidence="7">
    <location>
        <position position="69"/>
    </location>
    <ligand>
        <name>tRNA</name>
        <dbReference type="ChEBI" id="CHEBI:17843"/>
    </ligand>
</feature>
<comment type="subcellular location">
    <subcellularLocation>
        <location evidence="7">Cytoplasm</location>
    </subcellularLocation>
</comment>
<evidence type="ECO:0000256" key="9">
    <source>
        <dbReference type="RuleBase" id="RU004320"/>
    </source>
</evidence>
<dbReference type="SUPFAM" id="SSF53178">
    <property type="entry name" value="Peptidyl-tRNA hydrolase-like"/>
    <property type="match status" value="1"/>
</dbReference>
<evidence type="ECO:0000256" key="7">
    <source>
        <dbReference type="HAMAP-Rule" id="MF_00083"/>
    </source>
</evidence>
<dbReference type="GO" id="GO:0072344">
    <property type="term" value="P:rescue of stalled ribosome"/>
    <property type="evidence" value="ECO:0007669"/>
    <property type="project" value="UniProtKB-UniRule"/>
</dbReference>
<keyword evidence="11" id="KW-1185">Reference proteome</keyword>
<comment type="function">
    <text evidence="7">Hydrolyzes ribosome-free peptidyl-tRNAs (with 1 or more amino acids incorporated), which drop off the ribosome during protein synthesis, or as a result of ribosome stalling.</text>
</comment>
<gene>
    <name evidence="7" type="primary">pth</name>
    <name evidence="10" type="ORF">HMPREF2130_03270</name>
</gene>
<dbReference type="InterPro" id="IPR036416">
    <property type="entry name" value="Pept_tRNA_hydro_sf"/>
</dbReference>
<evidence type="ECO:0000256" key="5">
    <source>
        <dbReference type="ARBA" id="ARBA00038063"/>
    </source>
</evidence>
<protein>
    <recommendedName>
        <fullName evidence="6 7">Peptidyl-tRNA hydrolase</fullName>
        <shortName evidence="7">Pth</shortName>
        <ecNumber evidence="1 7">3.1.1.29</ecNumber>
    </recommendedName>
</protein>
<feature type="site" description="Discriminates between blocked and unblocked aminoacyl-tRNA" evidence="7">
    <location>
        <position position="13"/>
    </location>
</feature>
<dbReference type="InterPro" id="IPR001328">
    <property type="entry name" value="Pept_tRNA_hydro"/>
</dbReference>
<dbReference type="GO" id="GO:0006515">
    <property type="term" value="P:protein quality control for misfolded or incompletely synthesized proteins"/>
    <property type="evidence" value="ECO:0007669"/>
    <property type="project" value="UniProtKB-UniRule"/>
</dbReference>
<dbReference type="OrthoDB" id="9800507at2"/>
<dbReference type="GO" id="GO:0004045">
    <property type="term" value="F:peptidyl-tRNA hydrolase activity"/>
    <property type="evidence" value="ECO:0007669"/>
    <property type="project" value="UniProtKB-UniRule"/>
</dbReference>
<keyword evidence="4 7" id="KW-0694">RNA-binding</keyword>
<proteinExistence type="inferred from homology"/>
<evidence type="ECO:0000256" key="1">
    <source>
        <dbReference type="ARBA" id="ARBA00013260"/>
    </source>
</evidence>
<dbReference type="InterPro" id="IPR018171">
    <property type="entry name" value="Pept_tRNA_hydro_CS"/>
</dbReference>
<dbReference type="PROSITE" id="PS01196">
    <property type="entry name" value="PEPT_TRNA_HYDROL_2"/>
    <property type="match status" value="1"/>
</dbReference>
<evidence type="ECO:0000256" key="2">
    <source>
        <dbReference type="ARBA" id="ARBA00022555"/>
    </source>
</evidence>
<feature type="binding site" evidence="7">
    <location>
        <position position="71"/>
    </location>
    <ligand>
        <name>tRNA</name>
        <dbReference type="ChEBI" id="CHEBI:17843"/>
    </ligand>
</feature>
<dbReference type="PANTHER" id="PTHR17224:SF1">
    <property type="entry name" value="PEPTIDYL-TRNA HYDROLASE"/>
    <property type="match status" value="1"/>
</dbReference>
<evidence type="ECO:0000313" key="11">
    <source>
        <dbReference type="Proteomes" id="UP000029629"/>
    </source>
</evidence>
<comment type="subunit">
    <text evidence="7">Monomer.</text>
</comment>
<keyword evidence="3 7" id="KW-0378">Hydrolase</keyword>
<dbReference type="Gene3D" id="3.40.50.1470">
    <property type="entry name" value="Peptidyl-tRNA hydrolase"/>
    <property type="match status" value="1"/>
</dbReference>
<name>A0A096BEE2_9BURK</name>
<organism evidence="10 11">
    <name type="scientific">Oligella urethralis DNF00040</name>
    <dbReference type="NCBI Taxonomy" id="1401065"/>
    <lineage>
        <taxon>Bacteria</taxon>
        <taxon>Pseudomonadati</taxon>
        <taxon>Pseudomonadota</taxon>
        <taxon>Betaproteobacteria</taxon>
        <taxon>Burkholderiales</taxon>
        <taxon>Alcaligenaceae</taxon>
        <taxon>Oligella</taxon>
    </lineage>
</organism>
<comment type="similarity">
    <text evidence="5 7 9">Belongs to the PTH family.</text>
</comment>
<feature type="binding site" evidence="7">
    <location>
        <position position="18"/>
    </location>
    <ligand>
        <name>tRNA</name>
        <dbReference type="ChEBI" id="CHEBI:17843"/>
    </ligand>
</feature>
<dbReference type="FunFam" id="3.40.50.1470:FF:000001">
    <property type="entry name" value="Peptidyl-tRNA hydrolase"/>
    <property type="match status" value="1"/>
</dbReference>
<comment type="catalytic activity">
    <reaction evidence="7 8">
        <text>an N-acyl-L-alpha-aminoacyl-tRNA + H2O = an N-acyl-L-amino acid + a tRNA + H(+)</text>
        <dbReference type="Rhea" id="RHEA:54448"/>
        <dbReference type="Rhea" id="RHEA-COMP:10123"/>
        <dbReference type="Rhea" id="RHEA-COMP:13883"/>
        <dbReference type="ChEBI" id="CHEBI:15377"/>
        <dbReference type="ChEBI" id="CHEBI:15378"/>
        <dbReference type="ChEBI" id="CHEBI:59874"/>
        <dbReference type="ChEBI" id="CHEBI:78442"/>
        <dbReference type="ChEBI" id="CHEBI:138191"/>
        <dbReference type="EC" id="3.1.1.29"/>
    </reaction>
</comment>
<reference evidence="10 11" key="1">
    <citation type="submission" date="2014-07" db="EMBL/GenBank/DDBJ databases">
        <authorList>
            <person name="McCorrison J."/>
            <person name="Sanka R."/>
            <person name="Torralba M."/>
            <person name="Gillis M."/>
            <person name="Haft D.H."/>
            <person name="Methe B."/>
            <person name="Sutton G."/>
            <person name="Nelson K.E."/>
        </authorList>
    </citation>
    <scope>NUCLEOTIDE SEQUENCE [LARGE SCALE GENOMIC DNA]</scope>
    <source>
        <strain evidence="10 11">DNF00040</strain>
    </source>
</reference>
<comment type="caution">
    <text evidence="10">The sequence shown here is derived from an EMBL/GenBank/DDBJ whole genome shotgun (WGS) entry which is preliminary data.</text>
</comment>
<feature type="binding site" evidence="7">
    <location>
        <position position="117"/>
    </location>
    <ligand>
        <name>tRNA</name>
        <dbReference type="ChEBI" id="CHEBI:17843"/>
    </ligand>
</feature>
<dbReference type="RefSeq" id="WP_036558048.1">
    <property type="nucleotide sequence ID" value="NZ_JRNI01000013.1"/>
</dbReference>
<dbReference type="PANTHER" id="PTHR17224">
    <property type="entry name" value="PEPTIDYL-TRNA HYDROLASE"/>
    <property type="match status" value="1"/>
</dbReference>
<evidence type="ECO:0000256" key="4">
    <source>
        <dbReference type="ARBA" id="ARBA00022884"/>
    </source>
</evidence>
<dbReference type="EMBL" id="JRNI01000013">
    <property type="protein sequence ID" value="KGF31529.1"/>
    <property type="molecule type" value="Genomic_DNA"/>
</dbReference>
<dbReference type="GO" id="GO:0000049">
    <property type="term" value="F:tRNA binding"/>
    <property type="evidence" value="ECO:0007669"/>
    <property type="project" value="UniProtKB-UniRule"/>
</dbReference>
<dbReference type="AlphaFoldDB" id="A0A096BEE2"/>
<comment type="function">
    <text evidence="7">Catalyzes the release of premature peptidyl moieties from peptidyl-tRNA molecules trapped in stalled 50S ribosomal subunits, and thus maintains levels of free tRNAs and 50S ribosomes.</text>
</comment>
<feature type="site" description="Stabilizes the basic form of H active site to accept a proton" evidence="7">
    <location>
        <position position="96"/>
    </location>
</feature>
<feature type="active site" description="Proton acceptor" evidence="7">
    <location>
        <position position="23"/>
    </location>
</feature>
<dbReference type="GO" id="GO:0005737">
    <property type="term" value="C:cytoplasm"/>
    <property type="evidence" value="ECO:0007669"/>
    <property type="project" value="UniProtKB-SubCell"/>
</dbReference>
<dbReference type="EC" id="3.1.1.29" evidence="1 7"/>
<sequence length="197" mass="22017">MTEAIRLIVGLGNPGAKYEATRHNAGFWMLDLLAEDFHADFKLEHNFFGEVAKFRRGGETIYLLKPATYMNLSGKAVQALSHFYKIPVQSMLVVHDELDLMPGQIKLKRGGGHAGHNGLRDIQSKLGSNDYWRLRVGIGHPRSLNLSQGVADFVLHMPSKVDHEHIVACLYRARQAIPALLDGDRDRANRLLAEPKA</sequence>
<dbReference type="PROSITE" id="PS01195">
    <property type="entry name" value="PEPT_TRNA_HYDROL_1"/>
    <property type="match status" value="1"/>
</dbReference>
<accession>A0A096BEE2</accession>